<evidence type="ECO:0000256" key="8">
    <source>
        <dbReference type="ARBA" id="ARBA00023136"/>
    </source>
</evidence>
<dbReference type="InterPro" id="IPR033640">
    <property type="entry name" value="FAR_C"/>
</dbReference>
<keyword evidence="10" id="KW-0560">Oxidoreductase</keyword>
<evidence type="ECO:0000256" key="5">
    <source>
        <dbReference type="ARBA" id="ARBA00022857"/>
    </source>
</evidence>
<comment type="function">
    <text evidence="10">Catalyzes the reduction of fatty acyl-CoA to fatty alcohols.</text>
</comment>
<dbReference type="PANTHER" id="PTHR11011:SF12">
    <property type="entry name" value="FATTY ACYL-COA REDUCTASE"/>
    <property type="match status" value="1"/>
</dbReference>
<keyword evidence="3 10" id="KW-0444">Lipid biosynthesis</keyword>
<feature type="transmembrane region" description="Helical" evidence="10">
    <location>
        <begin position="469"/>
        <end position="490"/>
    </location>
</feature>
<protein>
    <recommendedName>
        <fullName evidence="10">Fatty acyl-CoA reductase</fullName>
        <ecNumber evidence="10">1.2.1.84</ecNumber>
    </recommendedName>
</protein>
<evidence type="ECO:0000313" key="14">
    <source>
        <dbReference type="Proteomes" id="UP001367676"/>
    </source>
</evidence>
<evidence type="ECO:0000256" key="1">
    <source>
        <dbReference type="ARBA" id="ARBA00004141"/>
    </source>
</evidence>
<evidence type="ECO:0000259" key="12">
    <source>
        <dbReference type="Pfam" id="PF07993"/>
    </source>
</evidence>
<evidence type="ECO:0000256" key="4">
    <source>
        <dbReference type="ARBA" id="ARBA00022692"/>
    </source>
</evidence>
<dbReference type="GO" id="GO:0016020">
    <property type="term" value="C:membrane"/>
    <property type="evidence" value="ECO:0007669"/>
    <property type="project" value="UniProtKB-SubCell"/>
</dbReference>
<keyword evidence="5 10" id="KW-0521">NADP</keyword>
<dbReference type="InterPro" id="IPR013120">
    <property type="entry name" value="FAR_NAD-bd"/>
</dbReference>
<dbReference type="GO" id="GO:0102965">
    <property type="term" value="F:alcohol-forming long-chain fatty acyl-CoA reductase activity"/>
    <property type="evidence" value="ECO:0007669"/>
    <property type="project" value="UniProtKB-EC"/>
</dbReference>
<comment type="caution">
    <text evidence="13">The sequence shown here is derived from an EMBL/GenBank/DDBJ whole genome shotgun (WGS) entry which is preliminary data.</text>
</comment>
<feature type="domain" description="Fatty acyl-CoA reductase C-terminal" evidence="11">
    <location>
        <begin position="363"/>
        <end position="455"/>
    </location>
</feature>
<keyword evidence="7 10" id="KW-0443">Lipid metabolism</keyword>
<dbReference type="PANTHER" id="PTHR11011">
    <property type="entry name" value="MALE STERILITY PROTEIN 2-RELATED"/>
    <property type="match status" value="1"/>
</dbReference>
<dbReference type="GO" id="GO:0005777">
    <property type="term" value="C:peroxisome"/>
    <property type="evidence" value="ECO:0007669"/>
    <property type="project" value="TreeGrafter"/>
</dbReference>
<keyword evidence="8 10" id="KW-0472">Membrane</keyword>
<dbReference type="Proteomes" id="UP001367676">
    <property type="component" value="Unassembled WGS sequence"/>
</dbReference>
<dbReference type="EMBL" id="JBBCAQ010000037">
    <property type="protein sequence ID" value="KAK7574220.1"/>
    <property type="molecule type" value="Genomic_DNA"/>
</dbReference>
<evidence type="ECO:0000256" key="6">
    <source>
        <dbReference type="ARBA" id="ARBA00022989"/>
    </source>
</evidence>
<dbReference type="AlphaFoldDB" id="A0AAN9T7V5"/>
<keyword evidence="14" id="KW-1185">Reference proteome</keyword>
<dbReference type="Pfam" id="PF07993">
    <property type="entry name" value="NAD_binding_4"/>
    <property type="match status" value="1"/>
</dbReference>
<name>A0AAN9T7V5_9HEMI</name>
<accession>A0AAN9T7V5</accession>
<evidence type="ECO:0000256" key="3">
    <source>
        <dbReference type="ARBA" id="ARBA00022516"/>
    </source>
</evidence>
<comment type="similarity">
    <text evidence="2 10">Belongs to the fatty acyl-CoA reductase family.</text>
</comment>
<dbReference type="FunFam" id="3.40.50.720:FF:000143">
    <property type="entry name" value="Fatty acyl-CoA reductase"/>
    <property type="match status" value="1"/>
</dbReference>
<comment type="catalytic activity">
    <reaction evidence="9 10">
        <text>a long-chain fatty acyl-CoA + 2 NADPH + 2 H(+) = a long-chain primary fatty alcohol + 2 NADP(+) + CoA</text>
        <dbReference type="Rhea" id="RHEA:52716"/>
        <dbReference type="ChEBI" id="CHEBI:15378"/>
        <dbReference type="ChEBI" id="CHEBI:57287"/>
        <dbReference type="ChEBI" id="CHEBI:57783"/>
        <dbReference type="ChEBI" id="CHEBI:58349"/>
        <dbReference type="ChEBI" id="CHEBI:77396"/>
        <dbReference type="ChEBI" id="CHEBI:83139"/>
        <dbReference type="EC" id="1.2.1.84"/>
    </reaction>
</comment>
<dbReference type="GO" id="GO:0035336">
    <property type="term" value="P:long-chain fatty-acyl-CoA metabolic process"/>
    <property type="evidence" value="ECO:0007669"/>
    <property type="project" value="TreeGrafter"/>
</dbReference>
<keyword evidence="6 10" id="KW-1133">Transmembrane helix</keyword>
<feature type="domain" description="Thioester reductase (TE)" evidence="12">
    <location>
        <begin position="18"/>
        <end position="286"/>
    </location>
</feature>
<dbReference type="GO" id="GO:0080019">
    <property type="term" value="F:alcohol-forming very long-chain fatty acyl-CoA reductase activity"/>
    <property type="evidence" value="ECO:0007669"/>
    <property type="project" value="InterPro"/>
</dbReference>
<dbReference type="CDD" id="cd05236">
    <property type="entry name" value="FAR-N_SDR_e"/>
    <property type="match status" value="1"/>
</dbReference>
<evidence type="ECO:0000256" key="9">
    <source>
        <dbReference type="ARBA" id="ARBA00052530"/>
    </source>
</evidence>
<keyword evidence="4 10" id="KW-0812">Transmembrane</keyword>
<gene>
    <name evidence="13" type="ORF">V9T40_011411</name>
</gene>
<feature type="transmembrane region" description="Helical" evidence="10">
    <location>
        <begin position="358"/>
        <end position="378"/>
    </location>
</feature>
<dbReference type="Pfam" id="PF03015">
    <property type="entry name" value="Sterile"/>
    <property type="match status" value="1"/>
</dbReference>
<dbReference type="SUPFAM" id="SSF51735">
    <property type="entry name" value="NAD(P)-binding Rossmann-fold domains"/>
    <property type="match status" value="1"/>
</dbReference>
<dbReference type="InterPro" id="IPR026055">
    <property type="entry name" value="FAR"/>
</dbReference>
<dbReference type="EC" id="1.2.1.84" evidence="10"/>
<reference evidence="13 14" key="1">
    <citation type="submission" date="2024-03" db="EMBL/GenBank/DDBJ databases">
        <title>Adaptation during the transition from Ophiocordyceps entomopathogen to insect associate is accompanied by gene loss and intensified selection.</title>
        <authorList>
            <person name="Ward C.M."/>
            <person name="Onetto C.A."/>
            <person name="Borneman A.R."/>
        </authorList>
    </citation>
    <scope>NUCLEOTIDE SEQUENCE [LARGE SCALE GENOMIC DNA]</scope>
    <source>
        <strain evidence="13">AWRI1</strain>
        <tissue evidence="13">Single Adult Female</tissue>
    </source>
</reference>
<evidence type="ECO:0000256" key="2">
    <source>
        <dbReference type="ARBA" id="ARBA00005928"/>
    </source>
</evidence>
<evidence type="ECO:0000259" key="11">
    <source>
        <dbReference type="Pfam" id="PF03015"/>
    </source>
</evidence>
<dbReference type="InterPro" id="IPR036291">
    <property type="entry name" value="NAD(P)-bd_dom_sf"/>
</dbReference>
<evidence type="ECO:0000256" key="7">
    <source>
        <dbReference type="ARBA" id="ARBA00023098"/>
    </source>
</evidence>
<evidence type="ECO:0000313" key="13">
    <source>
        <dbReference type="EMBL" id="KAK7574220.1"/>
    </source>
</evidence>
<sequence>MTVTKSVSDFFKDQKLLITGASGFMGKVLIWKLLYSCPEVDTIYVLLRPKYGKPVETRLEEMLKTRIFNTFWSENPKLLKKIVPICGDVANTDLGLSPEGKKKLTDNVTVVFHVAATLKLDANLKDAVNMNTEGTWRLLHLSCEMKNLVAFVHTSTAYCHCDVPIMEERVYKPPEDPKNVMNLVHWMDRDILADITEKVISPHPNTYTFSKRLAEKLVADFYPQLPVAIARPSIVIPSYQEPMPGWVDNLNGPVGIMIGAGKGVIRTMLCNPDYNAEVIPVDLAINGLLAIAWKTGTTDPKNRPNEVPVYNLTQSDMNPMKWGEVVEKGKIIAHEYPFEMTLWYPGGNIRSNKLMHNIIVLLFHWIPAYFIDFIMLIVGQKRFMVRIQQKIHDGLRVLQYFTTHQWKFRNTKLLELRESMLKSDKEKFSLAMECIDPDSYMIDCVLGARHYCMKEDPASIPRCRRNIKILYVVDRIAAFMCYILVGWLIIRSTEFILRFFELYRSYTSQNLKTSS</sequence>
<dbReference type="Gene3D" id="3.40.50.720">
    <property type="entry name" value="NAD(P)-binding Rossmann-like Domain"/>
    <property type="match status" value="1"/>
</dbReference>
<organism evidence="13 14">
    <name type="scientific">Parthenolecanium corni</name>
    <dbReference type="NCBI Taxonomy" id="536013"/>
    <lineage>
        <taxon>Eukaryota</taxon>
        <taxon>Metazoa</taxon>
        <taxon>Ecdysozoa</taxon>
        <taxon>Arthropoda</taxon>
        <taxon>Hexapoda</taxon>
        <taxon>Insecta</taxon>
        <taxon>Pterygota</taxon>
        <taxon>Neoptera</taxon>
        <taxon>Paraneoptera</taxon>
        <taxon>Hemiptera</taxon>
        <taxon>Sternorrhyncha</taxon>
        <taxon>Coccoidea</taxon>
        <taxon>Coccidae</taxon>
        <taxon>Parthenolecanium</taxon>
    </lineage>
</organism>
<comment type="subcellular location">
    <subcellularLocation>
        <location evidence="1">Membrane</location>
        <topology evidence="1">Multi-pass membrane protein</topology>
    </subcellularLocation>
</comment>
<evidence type="ECO:0000256" key="10">
    <source>
        <dbReference type="RuleBase" id="RU363097"/>
    </source>
</evidence>
<dbReference type="CDD" id="cd09071">
    <property type="entry name" value="FAR_C"/>
    <property type="match status" value="1"/>
</dbReference>
<proteinExistence type="inferred from homology"/>